<feature type="compositionally biased region" description="Low complexity" evidence="9">
    <location>
        <begin position="65"/>
        <end position="79"/>
    </location>
</feature>
<evidence type="ECO:0000259" key="10">
    <source>
        <dbReference type="PROSITE" id="PS50071"/>
    </source>
</evidence>
<feature type="region of interest" description="Disordered" evidence="9">
    <location>
        <begin position="355"/>
        <end position="383"/>
    </location>
</feature>
<name>A0AAN9VWN5_9ORTH</name>
<dbReference type="CDD" id="cd00086">
    <property type="entry name" value="homeodomain"/>
    <property type="match status" value="1"/>
</dbReference>
<evidence type="ECO:0000256" key="4">
    <source>
        <dbReference type="ARBA" id="ARBA00023155"/>
    </source>
</evidence>
<feature type="domain" description="Homeobox" evidence="10">
    <location>
        <begin position="375"/>
        <end position="435"/>
    </location>
</feature>
<sequence>MLEEASASMTILKVRHPSTQQPQPPPPPSSAPAHQQQQSPPPPPLQAPSARPPKAFPGVPPFKMDASASADSGDEAPGAGSPGPVKPTGLSLPAPPASTAQSHTASARSAHISFSVAALLADTRPTREARSPCGAPQPLALPLQPAAPAAASAASAAPAALPPPARPPSSSEEDVPDDDDESGHGSDVDVEVLRDGDSPGARSSTPGATPPPGAGPSPSPGVPAGAGLLLPGAAGRFVPRPGGAAGVVAPVRPTPFSALAAAAAAYSAGLHHPAAHQPAPTGWPPGAPLVGHYPGAMFPGAASAMGPAAAAAFAGLGQSPEASPPAGEGGAHPTPPAVRALLQHLRYSGHLHLLRRPESSGGEPPKLKCNLRKHKPNRKPRTPFTTQQLLSLEKKFREKQYLSIAERAEFSSSLHLTETQVKIWFQNRRAKAKRLQEAEIEKLKMAAVAAARPPHLYGPPGLQQYFHPHPDAAAYHHHAAVSALLGRHHVGPLLAPPGAAAAAAAALCHPQGVGAPQSAVARPGSPAPAGMGLS</sequence>
<dbReference type="GO" id="GO:0005634">
    <property type="term" value="C:nucleus"/>
    <property type="evidence" value="ECO:0007669"/>
    <property type="project" value="UniProtKB-SubCell"/>
</dbReference>
<dbReference type="GO" id="GO:0000977">
    <property type="term" value="F:RNA polymerase II transcription regulatory region sequence-specific DNA binding"/>
    <property type="evidence" value="ECO:0007669"/>
    <property type="project" value="TreeGrafter"/>
</dbReference>
<dbReference type="InterPro" id="IPR050674">
    <property type="entry name" value="Msh_Homeobox_Regulators"/>
</dbReference>
<dbReference type="PRINTS" id="PR00024">
    <property type="entry name" value="HOMEOBOX"/>
</dbReference>
<dbReference type="GO" id="GO:0048598">
    <property type="term" value="P:embryonic morphogenesis"/>
    <property type="evidence" value="ECO:0007669"/>
    <property type="project" value="TreeGrafter"/>
</dbReference>
<organism evidence="11 12">
    <name type="scientific">Gryllus longicercus</name>
    <dbReference type="NCBI Taxonomy" id="2509291"/>
    <lineage>
        <taxon>Eukaryota</taxon>
        <taxon>Metazoa</taxon>
        <taxon>Ecdysozoa</taxon>
        <taxon>Arthropoda</taxon>
        <taxon>Hexapoda</taxon>
        <taxon>Insecta</taxon>
        <taxon>Pterygota</taxon>
        <taxon>Neoptera</taxon>
        <taxon>Polyneoptera</taxon>
        <taxon>Orthoptera</taxon>
        <taxon>Ensifera</taxon>
        <taxon>Gryllidea</taxon>
        <taxon>Grylloidea</taxon>
        <taxon>Gryllidae</taxon>
        <taxon>Gryllinae</taxon>
        <taxon>Gryllus</taxon>
    </lineage>
</organism>
<dbReference type="InterPro" id="IPR009057">
    <property type="entry name" value="Homeodomain-like_sf"/>
</dbReference>
<dbReference type="EMBL" id="JAZDUA010000019">
    <property type="protein sequence ID" value="KAK7872875.1"/>
    <property type="molecule type" value="Genomic_DNA"/>
</dbReference>
<feature type="compositionally biased region" description="Polar residues" evidence="9">
    <location>
        <begin position="98"/>
        <end position="107"/>
    </location>
</feature>
<dbReference type="GO" id="GO:0000981">
    <property type="term" value="F:DNA-binding transcription factor activity, RNA polymerase II-specific"/>
    <property type="evidence" value="ECO:0007669"/>
    <property type="project" value="InterPro"/>
</dbReference>
<feature type="compositionally biased region" description="Basic residues" evidence="9">
    <location>
        <begin position="369"/>
        <end position="381"/>
    </location>
</feature>
<reference evidence="11 12" key="1">
    <citation type="submission" date="2024-03" db="EMBL/GenBank/DDBJ databases">
        <title>The genome assembly and annotation of the cricket Gryllus longicercus Weissman &amp; Gray.</title>
        <authorList>
            <person name="Szrajer S."/>
            <person name="Gray D."/>
            <person name="Ylla G."/>
        </authorList>
    </citation>
    <scope>NUCLEOTIDE SEQUENCE [LARGE SCALE GENOMIC DNA]</scope>
    <source>
        <strain evidence="11">DAG 2021-001</strain>
        <tissue evidence="11">Whole body minus gut</tissue>
    </source>
</reference>
<dbReference type="InterPro" id="IPR001356">
    <property type="entry name" value="HD"/>
</dbReference>
<dbReference type="InterPro" id="IPR020479">
    <property type="entry name" value="HD_metazoa"/>
</dbReference>
<evidence type="ECO:0000256" key="2">
    <source>
        <dbReference type="ARBA" id="ARBA00022473"/>
    </source>
</evidence>
<dbReference type="Pfam" id="PF00046">
    <property type="entry name" value="Homeodomain"/>
    <property type="match status" value="1"/>
</dbReference>
<feature type="region of interest" description="Disordered" evidence="9">
    <location>
        <begin position="317"/>
        <end position="336"/>
    </location>
</feature>
<feature type="region of interest" description="Disordered" evidence="9">
    <location>
        <begin position="514"/>
        <end position="534"/>
    </location>
</feature>
<keyword evidence="4 7" id="KW-0371">Homeobox</keyword>
<keyword evidence="3 7" id="KW-0238">DNA-binding</keyword>
<evidence type="ECO:0000256" key="8">
    <source>
        <dbReference type="RuleBase" id="RU000682"/>
    </source>
</evidence>
<feature type="region of interest" description="Disordered" evidence="9">
    <location>
        <begin position="123"/>
        <end position="227"/>
    </location>
</feature>
<evidence type="ECO:0000256" key="6">
    <source>
        <dbReference type="ARBA" id="ARBA00038425"/>
    </source>
</evidence>
<evidence type="ECO:0000256" key="3">
    <source>
        <dbReference type="ARBA" id="ARBA00023125"/>
    </source>
</evidence>
<evidence type="ECO:0000256" key="9">
    <source>
        <dbReference type="SAM" id="MobiDB-lite"/>
    </source>
</evidence>
<dbReference type="AlphaFoldDB" id="A0AAN9VWN5"/>
<dbReference type="InterPro" id="IPR017970">
    <property type="entry name" value="Homeobox_CS"/>
</dbReference>
<keyword evidence="2" id="KW-0217">Developmental protein</keyword>
<comment type="similarity">
    <text evidence="6">Belongs to the Msh homeobox family.</text>
</comment>
<evidence type="ECO:0000256" key="1">
    <source>
        <dbReference type="ARBA" id="ARBA00004123"/>
    </source>
</evidence>
<dbReference type="Gene3D" id="1.10.10.60">
    <property type="entry name" value="Homeodomain-like"/>
    <property type="match status" value="1"/>
</dbReference>
<accession>A0AAN9VWN5</accession>
<dbReference type="PANTHER" id="PTHR24338">
    <property type="entry name" value="HOMEOBOX PROTEIN MSX"/>
    <property type="match status" value="1"/>
</dbReference>
<dbReference type="Proteomes" id="UP001378592">
    <property type="component" value="Unassembled WGS sequence"/>
</dbReference>
<comment type="caution">
    <text evidence="11">The sequence shown here is derived from an EMBL/GenBank/DDBJ whole genome shotgun (WGS) entry which is preliminary data.</text>
</comment>
<comment type="subcellular location">
    <subcellularLocation>
        <location evidence="1 7 8">Nucleus</location>
    </subcellularLocation>
</comment>
<keyword evidence="12" id="KW-1185">Reference proteome</keyword>
<dbReference type="PROSITE" id="PS00027">
    <property type="entry name" value="HOMEOBOX_1"/>
    <property type="match status" value="1"/>
</dbReference>
<feature type="DNA-binding region" description="Homeobox" evidence="7">
    <location>
        <begin position="377"/>
        <end position="436"/>
    </location>
</feature>
<feature type="compositionally biased region" description="Pro residues" evidence="9">
    <location>
        <begin position="208"/>
        <end position="221"/>
    </location>
</feature>
<feature type="region of interest" description="Disordered" evidence="9">
    <location>
        <begin position="1"/>
        <end position="109"/>
    </location>
</feature>
<feature type="compositionally biased region" description="Pro residues" evidence="9">
    <location>
        <begin position="39"/>
        <end position="60"/>
    </location>
</feature>
<gene>
    <name evidence="11" type="ORF">R5R35_006741</name>
</gene>
<dbReference type="SMART" id="SM00389">
    <property type="entry name" value="HOX"/>
    <property type="match status" value="1"/>
</dbReference>
<feature type="compositionally biased region" description="Low complexity" evidence="9">
    <location>
        <begin position="136"/>
        <end position="159"/>
    </location>
</feature>
<feature type="compositionally biased region" description="Basic and acidic residues" evidence="9">
    <location>
        <begin position="182"/>
        <end position="197"/>
    </location>
</feature>
<evidence type="ECO:0000313" key="11">
    <source>
        <dbReference type="EMBL" id="KAK7872875.1"/>
    </source>
</evidence>
<dbReference type="PROSITE" id="PS50071">
    <property type="entry name" value="HOMEOBOX_2"/>
    <property type="match status" value="1"/>
</dbReference>
<protein>
    <recommendedName>
        <fullName evidence="10">Homeobox domain-containing protein</fullName>
    </recommendedName>
</protein>
<evidence type="ECO:0000313" key="12">
    <source>
        <dbReference type="Proteomes" id="UP001378592"/>
    </source>
</evidence>
<feature type="compositionally biased region" description="Acidic residues" evidence="9">
    <location>
        <begin position="171"/>
        <end position="181"/>
    </location>
</feature>
<evidence type="ECO:0000256" key="7">
    <source>
        <dbReference type="PROSITE-ProRule" id="PRU00108"/>
    </source>
</evidence>
<proteinExistence type="inferred from homology"/>
<dbReference type="SUPFAM" id="SSF46689">
    <property type="entry name" value="Homeodomain-like"/>
    <property type="match status" value="1"/>
</dbReference>
<dbReference type="PANTHER" id="PTHR24338:SF0">
    <property type="entry name" value="MUSCLE SEGMENTATION HOMEOBOX"/>
    <property type="match status" value="1"/>
</dbReference>
<keyword evidence="5 7" id="KW-0539">Nucleus</keyword>
<evidence type="ECO:0000256" key="5">
    <source>
        <dbReference type="ARBA" id="ARBA00023242"/>
    </source>
</evidence>